<dbReference type="Proteomes" id="UP001175097">
    <property type="component" value="Unassembled WGS sequence"/>
</dbReference>
<evidence type="ECO:0000259" key="8">
    <source>
        <dbReference type="PROSITE" id="PS50893"/>
    </source>
</evidence>
<organism evidence="9 10">
    <name type="scientific">Sporosarcina highlanderae</name>
    <dbReference type="NCBI Taxonomy" id="3035916"/>
    <lineage>
        <taxon>Bacteria</taxon>
        <taxon>Bacillati</taxon>
        <taxon>Bacillota</taxon>
        <taxon>Bacilli</taxon>
        <taxon>Bacillales</taxon>
        <taxon>Caryophanaceae</taxon>
        <taxon>Sporosarcina</taxon>
    </lineage>
</organism>
<dbReference type="Pfam" id="PF08352">
    <property type="entry name" value="oligo_HPY"/>
    <property type="match status" value="1"/>
</dbReference>
<dbReference type="InterPro" id="IPR003593">
    <property type="entry name" value="AAA+_ATPase"/>
</dbReference>
<dbReference type="PANTHER" id="PTHR43297">
    <property type="entry name" value="OLIGOPEPTIDE TRANSPORT ATP-BINDING PROTEIN APPD"/>
    <property type="match status" value="1"/>
</dbReference>
<accession>A0ABT8JSE2</accession>
<evidence type="ECO:0000256" key="1">
    <source>
        <dbReference type="ARBA" id="ARBA00004202"/>
    </source>
</evidence>
<dbReference type="PROSITE" id="PS00211">
    <property type="entry name" value="ABC_TRANSPORTER_1"/>
    <property type="match status" value="1"/>
</dbReference>
<comment type="caution">
    <text evidence="9">The sequence shown here is derived from an EMBL/GenBank/DDBJ whole genome shotgun (WGS) entry which is preliminary data.</text>
</comment>
<evidence type="ECO:0000313" key="10">
    <source>
        <dbReference type="Proteomes" id="UP001175097"/>
    </source>
</evidence>
<dbReference type="SMART" id="SM00382">
    <property type="entry name" value="AAA"/>
    <property type="match status" value="1"/>
</dbReference>
<gene>
    <name evidence="9" type="ORF">P5G49_09495</name>
</gene>
<keyword evidence="4" id="KW-1003">Cell membrane</keyword>
<evidence type="ECO:0000256" key="2">
    <source>
        <dbReference type="ARBA" id="ARBA00005417"/>
    </source>
</evidence>
<keyword evidence="10" id="KW-1185">Reference proteome</keyword>
<keyword evidence="3" id="KW-0813">Transport</keyword>
<dbReference type="PROSITE" id="PS50893">
    <property type="entry name" value="ABC_TRANSPORTER_2"/>
    <property type="match status" value="1"/>
</dbReference>
<feature type="domain" description="ABC transporter" evidence="8">
    <location>
        <begin position="5"/>
        <end position="256"/>
    </location>
</feature>
<dbReference type="InterPro" id="IPR050388">
    <property type="entry name" value="ABC_Ni/Peptide_Import"/>
</dbReference>
<comment type="similarity">
    <text evidence="2">Belongs to the ABC transporter superfamily.</text>
</comment>
<evidence type="ECO:0000256" key="3">
    <source>
        <dbReference type="ARBA" id="ARBA00022448"/>
    </source>
</evidence>
<dbReference type="RefSeq" id="WP_301243377.1">
    <property type="nucleotide sequence ID" value="NZ_JAROCC010000006.1"/>
</dbReference>
<evidence type="ECO:0000256" key="5">
    <source>
        <dbReference type="ARBA" id="ARBA00022741"/>
    </source>
</evidence>
<dbReference type="NCBIfam" id="TIGR01727">
    <property type="entry name" value="oligo_HPY"/>
    <property type="match status" value="1"/>
</dbReference>
<evidence type="ECO:0000256" key="7">
    <source>
        <dbReference type="ARBA" id="ARBA00023136"/>
    </source>
</evidence>
<evidence type="ECO:0000256" key="6">
    <source>
        <dbReference type="ARBA" id="ARBA00022840"/>
    </source>
</evidence>
<dbReference type="InterPro" id="IPR017871">
    <property type="entry name" value="ABC_transporter-like_CS"/>
</dbReference>
<comment type="subcellular location">
    <subcellularLocation>
        <location evidence="1">Cell membrane</location>
        <topology evidence="1">Peripheral membrane protein</topology>
    </subcellularLocation>
</comment>
<dbReference type="InterPro" id="IPR027417">
    <property type="entry name" value="P-loop_NTPase"/>
</dbReference>
<reference evidence="9" key="1">
    <citation type="submission" date="2023-03" db="EMBL/GenBank/DDBJ databases">
        <title>MT1 and MT2 Draft Genomes of Novel Species.</title>
        <authorList>
            <person name="Venkateswaran K."/>
        </authorList>
    </citation>
    <scope>NUCLEOTIDE SEQUENCE</scope>
    <source>
        <strain evidence="9">F6_3S_P_2</strain>
    </source>
</reference>
<evidence type="ECO:0000313" key="9">
    <source>
        <dbReference type="EMBL" id="MDN4607723.1"/>
    </source>
</evidence>
<dbReference type="InterPro" id="IPR013563">
    <property type="entry name" value="Oligopep_ABC_C"/>
</dbReference>
<dbReference type="Pfam" id="PF00005">
    <property type="entry name" value="ABC_tran"/>
    <property type="match status" value="1"/>
</dbReference>
<dbReference type="PANTHER" id="PTHR43297:SF2">
    <property type="entry name" value="DIPEPTIDE TRANSPORT ATP-BINDING PROTEIN DPPD"/>
    <property type="match status" value="1"/>
</dbReference>
<proteinExistence type="inferred from homology"/>
<keyword evidence="6 9" id="KW-0067">ATP-binding</keyword>
<keyword evidence="7" id="KW-0472">Membrane</keyword>
<dbReference type="SUPFAM" id="SSF52540">
    <property type="entry name" value="P-loop containing nucleoside triphosphate hydrolases"/>
    <property type="match status" value="1"/>
</dbReference>
<dbReference type="EMBL" id="JAROCC010000006">
    <property type="protein sequence ID" value="MDN4607723.1"/>
    <property type="molecule type" value="Genomic_DNA"/>
</dbReference>
<sequence>MEKILQVIDLELSFHTFAGEVKAIRGVSFDLHKGETLAIVGESGSGKSVTTKSIMRLLPETSSEFKNGEILFDGKDLTSLPESGMQKIRGKDISMIFQDPMTSLNPTMPIGKQVMEPILKHQKVSKAKAKEVAIELLKMVGIPNAEVRYKMYPHQFSGGQRQRIVIAIALACNPKILIADEPTTALDVTIQAQILELMKDIQKKVDTSIIFITHDLGVVANVADRVAVMYGGRIVEVGTVDEIFYNPQHPYTWGLLSSMPSLDLEEERLYAIPGTPPDLLNPPVGDAFALRSEYALKIDLEQAPPMFQVSDTHYAATWLLHPNAPKVEPPATIIERMKTFRGSRYYEGTDGNLGGEA</sequence>
<protein>
    <submittedName>
        <fullName evidence="9">ABC transporter ATP-binding protein</fullName>
    </submittedName>
</protein>
<evidence type="ECO:0000256" key="4">
    <source>
        <dbReference type="ARBA" id="ARBA00022475"/>
    </source>
</evidence>
<dbReference type="InterPro" id="IPR003439">
    <property type="entry name" value="ABC_transporter-like_ATP-bd"/>
</dbReference>
<dbReference type="GO" id="GO:0005524">
    <property type="term" value="F:ATP binding"/>
    <property type="evidence" value="ECO:0007669"/>
    <property type="project" value="UniProtKB-KW"/>
</dbReference>
<name>A0ABT8JSE2_9BACL</name>
<dbReference type="CDD" id="cd03257">
    <property type="entry name" value="ABC_NikE_OppD_transporters"/>
    <property type="match status" value="1"/>
</dbReference>
<dbReference type="Gene3D" id="3.40.50.300">
    <property type="entry name" value="P-loop containing nucleotide triphosphate hydrolases"/>
    <property type="match status" value="1"/>
</dbReference>
<keyword evidence="5" id="KW-0547">Nucleotide-binding</keyword>